<organism evidence="11 12">
    <name type="scientific">Teratosphaeria nubilosa</name>
    <dbReference type="NCBI Taxonomy" id="161662"/>
    <lineage>
        <taxon>Eukaryota</taxon>
        <taxon>Fungi</taxon>
        <taxon>Dikarya</taxon>
        <taxon>Ascomycota</taxon>
        <taxon>Pezizomycotina</taxon>
        <taxon>Dothideomycetes</taxon>
        <taxon>Dothideomycetidae</taxon>
        <taxon>Mycosphaerellales</taxon>
        <taxon>Teratosphaeriaceae</taxon>
        <taxon>Teratosphaeria</taxon>
    </lineage>
</organism>
<feature type="non-terminal residue" evidence="11">
    <location>
        <position position="1"/>
    </location>
</feature>
<comment type="catalytic activity">
    <reaction evidence="9">
        <text>L-seryl-[protein] + ATP = O-phospho-L-seryl-[protein] + ADP + H(+)</text>
        <dbReference type="Rhea" id="RHEA:17989"/>
        <dbReference type="Rhea" id="RHEA-COMP:9863"/>
        <dbReference type="Rhea" id="RHEA-COMP:11604"/>
        <dbReference type="ChEBI" id="CHEBI:15378"/>
        <dbReference type="ChEBI" id="CHEBI:29999"/>
        <dbReference type="ChEBI" id="CHEBI:30616"/>
        <dbReference type="ChEBI" id="CHEBI:83421"/>
        <dbReference type="ChEBI" id="CHEBI:456216"/>
        <dbReference type="EC" id="2.7.11.1"/>
    </reaction>
</comment>
<accession>A0A6G1LFA1</accession>
<dbReference type="EMBL" id="ML995821">
    <property type="protein sequence ID" value="KAF2771108.1"/>
    <property type="molecule type" value="Genomic_DNA"/>
</dbReference>
<dbReference type="InterPro" id="IPR008266">
    <property type="entry name" value="Tyr_kinase_AS"/>
</dbReference>
<protein>
    <recommendedName>
        <fullName evidence="5">EKC/KEOPS complex subunit BUD32</fullName>
        <ecNumber evidence="3">2.7.11.1</ecNumber>
    </recommendedName>
    <alternativeName>
        <fullName evidence="6 7">Atypical Serine/threonine protein kinase BUD32</fullName>
    </alternativeName>
    <alternativeName>
        <fullName evidence="4">EKC/KEOPS complex subunit bud32</fullName>
    </alternativeName>
</protein>
<dbReference type="GO" id="GO:0005524">
    <property type="term" value="F:ATP binding"/>
    <property type="evidence" value="ECO:0007669"/>
    <property type="project" value="InterPro"/>
</dbReference>
<comment type="function">
    <text evidence="1">Component of the EKC/KEOPS complex that is required for the formation of a threonylcarbamoyl group on adenosine at position 37 (t(6)A37) in tRNAs that read codons beginning with adenine. The complex is probably involved in the transfer of the threonylcarbamoyl moiety of threonylcarbamoyl-AMP (TC-AMP) to the N6 group of A37. BUD32 has ATPase activity in the context of the EKC/KEOPS complex and likely plays a supporting role to the catalytic subunit KAE1. The EKC/KEOPS complex also promotes both telomere uncapping and telomere elongation. The complex is required for efficient recruitment of transcriptional coactivators.</text>
</comment>
<dbReference type="Proteomes" id="UP000799436">
    <property type="component" value="Unassembled WGS sequence"/>
</dbReference>
<dbReference type="Gene3D" id="1.10.510.10">
    <property type="entry name" value="Transferase(Phosphotransferase) domain 1"/>
    <property type="match status" value="1"/>
</dbReference>
<dbReference type="EC" id="2.7.11.1" evidence="3"/>
<evidence type="ECO:0000313" key="12">
    <source>
        <dbReference type="Proteomes" id="UP000799436"/>
    </source>
</evidence>
<dbReference type="InterPro" id="IPR050167">
    <property type="entry name" value="Ser_Thr_protein_kinase"/>
</dbReference>
<comment type="catalytic activity">
    <reaction evidence="8">
        <text>L-threonyl-[protein] + ATP = O-phospho-L-threonyl-[protein] + ADP + H(+)</text>
        <dbReference type="Rhea" id="RHEA:46608"/>
        <dbReference type="Rhea" id="RHEA-COMP:11060"/>
        <dbReference type="Rhea" id="RHEA-COMP:11605"/>
        <dbReference type="ChEBI" id="CHEBI:15378"/>
        <dbReference type="ChEBI" id="CHEBI:30013"/>
        <dbReference type="ChEBI" id="CHEBI:30616"/>
        <dbReference type="ChEBI" id="CHEBI:61977"/>
        <dbReference type="ChEBI" id="CHEBI:456216"/>
        <dbReference type="EC" id="2.7.11.1"/>
    </reaction>
</comment>
<comment type="subunit">
    <text evidence="2">Component of the EKC/KEOPS complex composed of at least BUD32, CGI121, GON7, KAE1 and PCC1; the whole complex dimerizes.</text>
</comment>
<reference evidence="11" key="1">
    <citation type="journal article" date="2020" name="Stud. Mycol.">
        <title>101 Dothideomycetes genomes: a test case for predicting lifestyles and emergence of pathogens.</title>
        <authorList>
            <person name="Haridas S."/>
            <person name="Albert R."/>
            <person name="Binder M."/>
            <person name="Bloem J."/>
            <person name="Labutti K."/>
            <person name="Salamov A."/>
            <person name="Andreopoulos B."/>
            <person name="Baker S."/>
            <person name="Barry K."/>
            <person name="Bills G."/>
            <person name="Bluhm B."/>
            <person name="Cannon C."/>
            <person name="Castanera R."/>
            <person name="Culley D."/>
            <person name="Daum C."/>
            <person name="Ezra D."/>
            <person name="Gonzalez J."/>
            <person name="Henrissat B."/>
            <person name="Kuo A."/>
            <person name="Liang C."/>
            <person name="Lipzen A."/>
            <person name="Lutzoni F."/>
            <person name="Magnuson J."/>
            <person name="Mondo S."/>
            <person name="Nolan M."/>
            <person name="Ohm R."/>
            <person name="Pangilinan J."/>
            <person name="Park H.-J."/>
            <person name="Ramirez L."/>
            <person name="Alfaro M."/>
            <person name="Sun H."/>
            <person name="Tritt A."/>
            <person name="Yoshinaga Y."/>
            <person name="Zwiers L.-H."/>
            <person name="Turgeon B."/>
            <person name="Goodwin S."/>
            <person name="Spatafora J."/>
            <person name="Crous P."/>
            <person name="Grigoriev I."/>
        </authorList>
    </citation>
    <scope>NUCLEOTIDE SEQUENCE</scope>
    <source>
        <strain evidence="11">CBS 116005</strain>
    </source>
</reference>
<dbReference type="OrthoDB" id="1668230at2759"/>
<name>A0A6G1LFA1_9PEZI</name>
<keyword evidence="11" id="KW-0418">Kinase</keyword>
<dbReference type="GO" id="GO:0004674">
    <property type="term" value="F:protein serine/threonine kinase activity"/>
    <property type="evidence" value="ECO:0007669"/>
    <property type="project" value="UniProtKB-EC"/>
</dbReference>
<evidence type="ECO:0000313" key="11">
    <source>
        <dbReference type="EMBL" id="KAF2771108.1"/>
    </source>
</evidence>
<gene>
    <name evidence="11" type="ORF">EJ03DRAFT_253227</name>
</gene>
<dbReference type="AlphaFoldDB" id="A0A6G1LFA1"/>
<dbReference type="Pfam" id="PF00069">
    <property type="entry name" value="Pkinase"/>
    <property type="match status" value="1"/>
</dbReference>
<dbReference type="PROSITE" id="PS50011">
    <property type="entry name" value="PROTEIN_KINASE_DOM"/>
    <property type="match status" value="1"/>
</dbReference>
<keyword evidence="12" id="KW-1185">Reference proteome</keyword>
<dbReference type="PROSITE" id="PS00109">
    <property type="entry name" value="PROTEIN_KINASE_TYR"/>
    <property type="match status" value="1"/>
</dbReference>
<evidence type="ECO:0000256" key="8">
    <source>
        <dbReference type="ARBA" id="ARBA00047899"/>
    </source>
</evidence>
<dbReference type="PANTHER" id="PTHR23257:SF963">
    <property type="entry name" value="AT08303P"/>
    <property type="match status" value="1"/>
</dbReference>
<dbReference type="InterPro" id="IPR011009">
    <property type="entry name" value="Kinase-like_dom_sf"/>
</dbReference>
<evidence type="ECO:0000259" key="10">
    <source>
        <dbReference type="PROSITE" id="PS50011"/>
    </source>
</evidence>
<evidence type="ECO:0000256" key="7">
    <source>
        <dbReference type="ARBA" id="ARBA00033194"/>
    </source>
</evidence>
<dbReference type="GO" id="GO:0005737">
    <property type="term" value="C:cytoplasm"/>
    <property type="evidence" value="ECO:0007669"/>
    <property type="project" value="TreeGrafter"/>
</dbReference>
<evidence type="ECO:0000256" key="2">
    <source>
        <dbReference type="ARBA" id="ARBA00011534"/>
    </source>
</evidence>
<dbReference type="SUPFAM" id="SSF56112">
    <property type="entry name" value="Protein kinase-like (PK-like)"/>
    <property type="match status" value="1"/>
</dbReference>
<dbReference type="GO" id="GO:0007165">
    <property type="term" value="P:signal transduction"/>
    <property type="evidence" value="ECO:0007669"/>
    <property type="project" value="TreeGrafter"/>
</dbReference>
<evidence type="ECO:0000256" key="9">
    <source>
        <dbReference type="ARBA" id="ARBA00048679"/>
    </source>
</evidence>
<proteinExistence type="predicted"/>
<keyword evidence="11" id="KW-0808">Transferase</keyword>
<dbReference type="InterPro" id="IPR000719">
    <property type="entry name" value="Prot_kinase_dom"/>
</dbReference>
<evidence type="ECO:0000256" key="4">
    <source>
        <dbReference type="ARBA" id="ARBA00013948"/>
    </source>
</evidence>
<sequence>KGKYIDSGVSGIVELLPNGHVIKSPWPGWPEDECKEDIAQEVRTYRRLLQCYGPRKRFIRLISYDEKEHAITMEHIVNGTLWTYLEVHNNQVIQQQRHLWIQAIVEGMEMLHAANIIHCDFSPRNMLIDHTLELKVADFGCVSIDGSRSSVGGSSRFYPTRNCEIFEVNDDLFALGSSVFEVLTWKPPYVDLETGAVRNLHGLQQFPDLVGLDFSDIIRDCWLFQAGSAREVYQWVKRL</sequence>
<evidence type="ECO:0000256" key="3">
    <source>
        <dbReference type="ARBA" id="ARBA00012513"/>
    </source>
</evidence>
<dbReference type="PANTHER" id="PTHR23257">
    <property type="entry name" value="SERINE-THREONINE PROTEIN KINASE"/>
    <property type="match status" value="1"/>
</dbReference>
<evidence type="ECO:0000256" key="6">
    <source>
        <dbReference type="ARBA" id="ARBA00030980"/>
    </source>
</evidence>
<feature type="non-terminal residue" evidence="11">
    <location>
        <position position="239"/>
    </location>
</feature>
<feature type="domain" description="Protein kinase" evidence="10">
    <location>
        <begin position="1"/>
        <end position="239"/>
    </location>
</feature>
<evidence type="ECO:0000256" key="1">
    <source>
        <dbReference type="ARBA" id="ARBA00003747"/>
    </source>
</evidence>
<evidence type="ECO:0000256" key="5">
    <source>
        <dbReference type="ARBA" id="ARBA00019973"/>
    </source>
</evidence>